<sequence>MISLQFYKMVTYRSTRKPVHLTAQEVLDTYFMDGSGDEDDEKNIDLDPDSDKEDDSDILNDVPQPLDVTNEAAISESSFSTSVSVDGDKDPAEVSRSRSSRAVSQIESLDSSDIEEESGEDEVDQVDLDLYRHGKMQ</sequence>
<feature type="compositionally biased region" description="Basic and acidic residues" evidence="1">
    <location>
        <begin position="86"/>
        <end position="96"/>
    </location>
</feature>
<dbReference type="AlphaFoldDB" id="A0A433TC91"/>
<evidence type="ECO:0000313" key="3">
    <source>
        <dbReference type="Proteomes" id="UP000271974"/>
    </source>
</evidence>
<evidence type="ECO:0000256" key="1">
    <source>
        <dbReference type="SAM" id="MobiDB-lite"/>
    </source>
</evidence>
<dbReference type="EMBL" id="RQTK01000464">
    <property type="protein sequence ID" value="RUS79205.1"/>
    <property type="molecule type" value="Genomic_DNA"/>
</dbReference>
<gene>
    <name evidence="2" type="ORF">EGW08_013034</name>
</gene>
<proteinExistence type="predicted"/>
<comment type="caution">
    <text evidence="2">The sequence shown here is derived from an EMBL/GenBank/DDBJ whole genome shotgun (WGS) entry which is preliminary data.</text>
</comment>
<reference evidence="2 3" key="1">
    <citation type="submission" date="2019-01" db="EMBL/GenBank/DDBJ databases">
        <title>A draft genome assembly of the solar-powered sea slug Elysia chlorotica.</title>
        <authorList>
            <person name="Cai H."/>
            <person name="Li Q."/>
            <person name="Fang X."/>
            <person name="Li J."/>
            <person name="Curtis N.E."/>
            <person name="Altenburger A."/>
            <person name="Shibata T."/>
            <person name="Feng M."/>
            <person name="Maeda T."/>
            <person name="Schwartz J.A."/>
            <person name="Shigenobu S."/>
            <person name="Lundholm N."/>
            <person name="Nishiyama T."/>
            <person name="Yang H."/>
            <person name="Hasebe M."/>
            <person name="Li S."/>
            <person name="Pierce S.K."/>
            <person name="Wang J."/>
        </authorList>
    </citation>
    <scope>NUCLEOTIDE SEQUENCE [LARGE SCALE GENOMIC DNA]</scope>
    <source>
        <strain evidence="2">EC2010</strain>
        <tissue evidence="2">Whole organism of an adult</tissue>
    </source>
</reference>
<organism evidence="2 3">
    <name type="scientific">Elysia chlorotica</name>
    <name type="common">Eastern emerald elysia</name>
    <name type="synonym">Sea slug</name>
    <dbReference type="NCBI Taxonomy" id="188477"/>
    <lineage>
        <taxon>Eukaryota</taxon>
        <taxon>Metazoa</taxon>
        <taxon>Spiralia</taxon>
        <taxon>Lophotrochozoa</taxon>
        <taxon>Mollusca</taxon>
        <taxon>Gastropoda</taxon>
        <taxon>Heterobranchia</taxon>
        <taxon>Euthyneura</taxon>
        <taxon>Panpulmonata</taxon>
        <taxon>Sacoglossa</taxon>
        <taxon>Placobranchoidea</taxon>
        <taxon>Plakobranchidae</taxon>
        <taxon>Elysia</taxon>
    </lineage>
</organism>
<feature type="compositionally biased region" description="Low complexity" evidence="1">
    <location>
        <begin position="100"/>
        <end position="109"/>
    </location>
</feature>
<feature type="compositionally biased region" description="Low complexity" evidence="1">
    <location>
        <begin position="75"/>
        <end position="84"/>
    </location>
</feature>
<feature type="region of interest" description="Disordered" evidence="1">
    <location>
        <begin position="32"/>
        <end position="137"/>
    </location>
</feature>
<accession>A0A433TC91</accession>
<name>A0A433TC91_ELYCH</name>
<feature type="compositionally biased region" description="Acidic residues" evidence="1">
    <location>
        <begin position="110"/>
        <end position="127"/>
    </location>
</feature>
<protein>
    <submittedName>
        <fullName evidence="2">Uncharacterized protein</fullName>
    </submittedName>
</protein>
<dbReference type="Proteomes" id="UP000271974">
    <property type="component" value="Unassembled WGS sequence"/>
</dbReference>
<evidence type="ECO:0000313" key="2">
    <source>
        <dbReference type="EMBL" id="RUS79205.1"/>
    </source>
</evidence>
<keyword evidence="3" id="KW-1185">Reference proteome</keyword>
<feature type="compositionally biased region" description="Acidic residues" evidence="1">
    <location>
        <begin position="35"/>
        <end position="58"/>
    </location>
</feature>